<protein>
    <recommendedName>
        <fullName evidence="1">Double-GTPase 1 domain-containing protein</fullName>
    </recommendedName>
</protein>
<name>A0AA92L9U7_9FIRM</name>
<dbReference type="AlphaFoldDB" id="A0AA92L9U7"/>
<sequence>MEDCTCLMIGMPASGKTTYLASLVHMLTMNKTKTALHLDNADLPTGIEKIQQAIDNFTCFQPVGRTIETAEDWLEIRLYNNYEQSIKLHIPDLSGEIFRDLVKQRQIKKDFADSIQLADMFLFFINCDTISEERRISLKEESALQMIAKGYSKEIIQESKAYSIEGTLEKQAQITQSDLVELLQCVMFLAKKRSRINFVVSAWDSVEKRLSPSDRTPVKCLEKILPLFSQFLQTNYDKIDGKIWGVSAQGFDFTNEDELKRWERDDIGSRVRVITPDNKEIRDLSCLLLLN</sequence>
<accession>A0AA92L9U7</accession>
<gene>
    <name evidence="2" type="ORF">I5Q82_05835</name>
</gene>
<dbReference type="EMBL" id="CP065321">
    <property type="protein sequence ID" value="QQR31193.1"/>
    <property type="molecule type" value="Genomic_DNA"/>
</dbReference>
<dbReference type="Proteomes" id="UP000596035">
    <property type="component" value="Chromosome"/>
</dbReference>
<dbReference type="SUPFAM" id="SSF52540">
    <property type="entry name" value="P-loop containing nucleoside triphosphate hydrolases"/>
    <property type="match status" value="1"/>
</dbReference>
<proteinExistence type="predicted"/>
<evidence type="ECO:0000313" key="3">
    <source>
        <dbReference type="Proteomes" id="UP000596035"/>
    </source>
</evidence>
<organism evidence="2 3">
    <name type="scientific">Acutalibacter muris</name>
    <dbReference type="NCBI Taxonomy" id="1796620"/>
    <lineage>
        <taxon>Bacteria</taxon>
        <taxon>Bacillati</taxon>
        <taxon>Bacillota</taxon>
        <taxon>Clostridia</taxon>
        <taxon>Eubacteriales</taxon>
        <taxon>Acutalibacteraceae</taxon>
        <taxon>Acutalibacter</taxon>
    </lineage>
</organism>
<evidence type="ECO:0000259" key="1">
    <source>
        <dbReference type="Pfam" id="PF19975"/>
    </source>
</evidence>
<dbReference type="Pfam" id="PF19975">
    <property type="entry name" value="DO-GTPase1"/>
    <property type="match status" value="1"/>
</dbReference>
<evidence type="ECO:0000313" key="2">
    <source>
        <dbReference type="EMBL" id="QQR31193.1"/>
    </source>
</evidence>
<dbReference type="RefSeq" id="WP_157130666.1">
    <property type="nucleotide sequence ID" value="NZ_CP021422.1"/>
</dbReference>
<dbReference type="InterPro" id="IPR027417">
    <property type="entry name" value="P-loop_NTPase"/>
</dbReference>
<dbReference type="InterPro" id="IPR045530">
    <property type="entry name" value="DO-GTPase1"/>
</dbReference>
<reference evidence="2 3" key="1">
    <citation type="submission" date="2020-11" db="EMBL/GenBank/DDBJ databases">
        <title>Closed and high quality bacterial genomes of the OMM12 community.</title>
        <authorList>
            <person name="Marbouty M."/>
            <person name="Lamy-Besnier Q."/>
            <person name="Debarbieux L."/>
            <person name="Koszul R."/>
        </authorList>
    </citation>
    <scope>NUCLEOTIDE SEQUENCE [LARGE SCALE GENOMIC DNA]</scope>
    <source>
        <strain evidence="2 3">KB18</strain>
    </source>
</reference>
<feature type="domain" description="Double-GTPase 1" evidence="1">
    <location>
        <begin position="7"/>
        <end position="286"/>
    </location>
</feature>